<dbReference type="PANTHER" id="PTHR46586:SF3">
    <property type="entry name" value="ANKYRIN REPEAT-CONTAINING PROTEIN"/>
    <property type="match status" value="1"/>
</dbReference>
<dbReference type="AlphaFoldDB" id="D3AXN7"/>
<feature type="transmembrane region" description="Helical" evidence="1">
    <location>
        <begin position="20"/>
        <end position="41"/>
    </location>
</feature>
<dbReference type="RefSeq" id="XP_020437820.1">
    <property type="nucleotide sequence ID" value="XM_020571962.1"/>
</dbReference>
<evidence type="ECO:0000313" key="3">
    <source>
        <dbReference type="Proteomes" id="UP000001396"/>
    </source>
</evidence>
<dbReference type="SMART" id="SM00248">
    <property type="entry name" value="ANK"/>
    <property type="match status" value="6"/>
</dbReference>
<feature type="transmembrane region" description="Helical" evidence="1">
    <location>
        <begin position="78"/>
        <end position="97"/>
    </location>
</feature>
<dbReference type="InParanoid" id="D3AXN7"/>
<dbReference type="Pfam" id="PF13637">
    <property type="entry name" value="Ank_4"/>
    <property type="match status" value="1"/>
</dbReference>
<dbReference type="Pfam" id="PF12796">
    <property type="entry name" value="Ank_2"/>
    <property type="match status" value="1"/>
</dbReference>
<keyword evidence="1" id="KW-0812">Transmembrane</keyword>
<dbReference type="SUPFAM" id="SSF48403">
    <property type="entry name" value="Ankyrin repeat"/>
    <property type="match status" value="1"/>
</dbReference>
<dbReference type="InterPro" id="IPR052050">
    <property type="entry name" value="SecEffector_AnkRepeat"/>
</dbReference>
<evidence type="ECO:0000313" key="2">
    <source>
        <dbReference type="EMBL" id="EFA85714.1"/>
    </source>
</evidence>
<keyword evidence="3" id="KW-1185">Reference proteome</keyword>
<keyword evidence="1" id="KW-0472">Membrane</keyword>
<dbReference type="InterPro" id="IPR002110">
    <property type="entry name" value="Ankyrin_rpt"/>
</dbReference>
<organism evidence="2 3">
    <name type="scientific">Heterostelium pallidum (strain ATCC 26659 / Pp 5 / PN500)</name>
    <name type="common">Cellular slime mold</name>
    <name type="synonym">Polysphondylium pallidum</name>
    <dbReference type="NCBI Taxonomy" id="670386"/>
    <lineage>
        <taxon>Eukaryota</taxon>
        <taxon>Amoebozoa</taxon>
        <taxon>Evosea</taxon>
        <taxon>Eumycetozoa</taxon>
        <taxon>Dictyostelia</taxon>
        <taxon>Acytosteliales</taxon>
        <taxon>Acytosteliaceae</taxon>
        <taxon>Heterostelium</taxon>
    </lineage>
</organism>
<gene>
    <name evidence="2" type="ORF">PPL_00944</name>
</gene>
<dbReference type="Gene3D" id="1.25.40.20">
    <property type="entry name" value="Ankyrin repeat-containing domain"/>
    <property type="match status" value="1"/>
</dbReference>
<dbReference type="PANTHER" id="PTHR46586">
    <property type="entry name" value="ANKYRIN REPEAT-CONTAINING PROTEIN"/>
    <property type="match status" value="1"/>
</dbReference>
<evidence type="ECO:0008006" key="4">
    <source>
        <dbReference type="Google" id="ProtNLM"/>
    </source>
</evidence>
<dbReference type="InterPro" id="IPR036770">
    <property type="entry name" value="Ankyrin_rpt-contain_sf"/>
</dbReference>
<dbReference type="GeneID" id="31356474"/>
<dbReference type="Proteomes" id="UP000001396">
    <property type="component" value="Unassembled WGS sequence"/>
</dbReference>
<comment type="caution">
    <text evidence="2">The sequence shown here is derived from an EMBL/GenBank/DDBJ whole genome shotgun (WGS) entry which is preliminary data.</text>
</comment>
<evidence type="ECO:0000256" key="1">
    <source>
        <dbReference type="SAM" id="Phobius"/>
    </source>
</evidence>
<feature type="transmembrane region" description="Helical" evidence="1">
    <location>
        <begin position="47"/>
        <end position="66"/>
    </location>
</feature>
<reference evidence="2 3" key="1">
    <citation type="journal article" date="2011" name="Genome Res.">
        <title>Phylogeny-wide analysis of social amoeba genomes highlights ancient origins for complex intercellular communication.</title>
        <authorList>
            <person name="Heidel A.J."/>
            <person name="Lawal H.M."/>
            <person name="Felder M."/>
            <person name="Schilde C."/>
            <person name="Helps N.R."/>
            <person name="Tunggal B."/>
            <person name="Rivero F."/>
            <person name="John U."/>
            <person name="Schleicher M."/>
            <person name="Eichinger L."/>
            <person name="Platzer M."/>
            <person name="Noegel A.A."/>
            <person name="Schaap P."/>
            <person name="Gloeckner G."/>
        </authorList>
    </citation>
    <scope>NUCLEOTIDE SEQUENCE [LARGE SCALE GENOMIC DNA]</scope>
    <source>
        <strain evidence="3">ATCC 26659 / Pp 5 / PN500</strain>
    </source>
</reference>
<proteinExistence type="predicted"/>
<protein>
    <recommendedName>
        <fullName evidence="4">Ankyrin repeat-containing protein</fullName>
    </recommendedName>
</protein>
<sequence>MARQKQGEESIAQSYKILFLGLPLIAAGTGSSLSLLKMYIIPHLFNVSILKGSVGLVGLMAVGTLVGKRNGVGEQTFGISLGLIPVAVGYILGSMIGSNHLGYVAGLSALFLLGGASTFLWKTIAKTSHLLIGNGYFDLLKELLSDEGEGIEELFGYNCTSLWEDLKAAIKVGRFDIFIYLCERFDINQRIEKQERLDLAGMFRVVIKYNRMEMIKYLVEHVNFEWNYYDGFMNSPLSNCLEMVQYLWNLFEQWQPEEYYSASNVFNLAAKVGSIEIINWLIENHPEYRDDNEMFMYATESNQMEVVRYLLKLDSPRDRDCLLNNTYKNCIDKAARNNNLVMMKLFHQNNFPDASDDSVKSSFENNNFEMLIWLVDTFIQVDLPQDGIEAATQRNNLEMVKWLTEHTTLRPKNAFEIAAEMNHFEILKYLHSSRTESCSTNAMDKAASQGHIDIVKWFHENRTEGCSEDAIDSAAYSGYLNVIQFLHENRTEGCSFRALDNAIARGRLDIVKWLSENRTEACSAESIDDALESEYIDVVGYLLCNRSEFSKDFYKITDQIITRLIEHDKFEEIDWILNNHDFKFYKLIKYQTILEDKHPKSIKTLEIINRHIEIQQKEREDIKRKK</sequence>
<name>D3AXN7_HETP5</name>
<dbReference type="EMBL" id="ADBJ01000004">
    <property type="protein sequence ID" value="EFA85714.1"/>
    <property type="molecule type" value="Genomic_DNA"/>
</dbReference>
<accession>D3AXN7</accession>
<keyword evidence="1" id="KW-1133">Transmembrane helix</keyword>
<feature type="transmembrane region" description="Helical" evidence="1">
    <location>
        <begin position="103"/>
        <end position="121"/>
    </location>
</feature>